<keyword evidence="9 10" id="KW-0739">Sodium transport</keyword>
<feature type="transmembrane region" description="Helical" evidence="10">
    <location>
        <begin position="383"/>
        <end position="407"/>
    </location>
</feature>
<feature type="transmembrane region" description="Helical" evidence="10">
    <location>
        <begin position="184"/>
        <end position="206"/>
    </location>
</feature>
<sequence>MIHDYLLISIGVVIAVMLLVILGQRLKVAYPIFLVIAGLLISLTPGMPVLQINPDIVFLIFLPPILFEAAWFTSWKDFWKWRRPIFLLAFGLVFLTALVVALASSALIPGITLALGFLLGGINSPPDAVAATSVLKHMKIPKRDITILEGESLVNDASSLIVFKFALAAVMTGQFVWYHALKDLLIMASGGILVGLAVGFLFAGLLNRIRSNSNIDTVLTLVVPYVMYIVAERLHFSGVLAVVAGGLMMSYHSHCFLSHTTRIQAVNVWSTLIFLINAFIFILIGLEMPVVVQGMKNYSIADGIKYAVILGGIIVATRIAWCYLIAFAPRWFSKKIRRTEPNPGWRAPLLMSFAAMRGVVSLASALAIPLLLPSGEAFPHRDILLFVTFVIIVLTLVGQGLLLPLFIKWLNIKEIDEVLPREKQEVLIQASLKHAALTAINSNYQQQVAQNSLVNHQKRKLETDLELLSNKLQCIATSAHHAEVATVNKDIARELIQVQRHQLLRLRHEQQFEDAVIRSQEMQLDLEEAKITGFEH</sequence>
<feature type="transmembrane region" description="Helical" evidence="10">
    <location>
        <begin position="56"/>
        <end position="73"/>
    </location>
</feature>
<gene>
    <name evidence="12" type="ORF">SAMN04487894_110191</name>
</gene>
<evidence type="ECO:0000256" key="9">
    <source>
        <dbReference type="ARBA" id="ARBA00023201"/>
    </source>
</evidence>
<dbReference type="GO" id="GO:0005886">
    <property type="term" value="C:plasma membrane"/>
    <property type="evidence" value="ECO:0007669"/>
    <property type="project" value="UniProtKB-SubCell"/>
</dbReference>
<feature type="transmembrane region" description="Helical" evidence="10">
    <location>
        <begin position="213"/>
        <end position="230"/>
    </location>
</feature>
<dbReference type="RefSeq" id="WP_090391546.1">
    <property type="nucleotide sequence ID" value="NZ_FMZO01000010.1"/>
</dbReference>
<dbReference type="Gene3D" id="6.10.140.1330">
    <property type="match status" value="1"/>
</dbReference>
<comment type="function">
    <text evidence="10">Na(+)/H(+) antiporter that extrudes sodium in exchange for external protons.</text>
</comment>
<keyword evidence="2 10" id="KW-0813">Transport</keyword>
<keyword evidence="7 10" id="KW-0406">Ion transport</keyword>
<feature type="transmembrane region" description="Helical" evidence="10">
    <location>
        <begin position="306"/>
        <end position="328"/>
    </location>
</feature>
<dbReference type="EMBL" id="FMZO01000010">
    <property type="protein sequence ID" value="SDD58341.1"/>
    <property type="molecule type" value="Genomic_DNA"/>
</dbReference>
<dbReference type="NCBIfam" id="TIGR00831">
    <property type="entry name" value="a_cpa1"/>
    <property type="match status" value="1"/>
</dbReference>
<keyword evidence="4 10" id="KW-0812">Transmembrane</keyword>
<feature type="transmembrane region" description="Helical" evidence="10">
    <location>
        <begin position="30"/>
        <end position="50"/>
    </location>
</feature>
<keyword evidence="5 10" id="KW-1133">Transmembrane helix</keyword>
<evidence type="ECO:0000256" key="8">
    <source>
        <dbReference type="ARBA" id="ARBA00023136"/>
    </source>
</evidence>
<keyword evidence="6 10" id="KW-0915">Sodium</keyword>
<evidence type="ECO:0000256" key="4">
    <source>
        <dbReference type="ARBA" id="ARBA00022692"/>
    </source>
</evidence>
<keyword evidence="3 10" id="KW-1003">Cell membrane</keyword>
<comment type="similarity">
    <text evidence="10">Belongs to the monovalent cation:proton antiporter 1 (CPA1) transporter (TC 2.A.36) family.</text>
</comment>
<keyword evidence="10" id="KW-0050">Antiport</keyword>
<feature type="transmembrane region" description="Helical" evidence="10">
    <location>
        <begin position="266"/>
        <end position="286"/>
    </location>
</feature>
<evidence type="ECO:0000259" key="11">
    <source>
        <dbReference type="Pfam" id="PF00999"/>
    </source>
</evidence>
<evidence type="ECO:0000256" key="3">
    <source>
        <dbReference type="ARBA" id="ARBA00022475"/>
    </source>
</evidence>
<protein>
    <submittedName>
        <fullName evidence="12">Sodium/proton antiporter, CPA1 family</fullName>
    </submittedName>
</protein>
<feature type="transmembrane region" description="Helical" evidence="10">
    <location>
        <begin position="6"/>
        <end position="23"/>
    </location>
</feature>
<dbReference type="PANTHER" id="PTHR10110:SF86">
    <property type="entry name" value="SODIUM_HYDROGEN EXCHANGER 7"/>
    <property type="match status" value="1"/>
</dbReference>
<evidence type="ECO:0000256" key="7">
    <source>
        <dbReference type="ARBA" id="ARBA00023065"/>
    </source>
</evidence>
<feature type="transmembrane region" description="Helical" evidence="10">
    <location>
        <begin position="85"/>
        <end position="108"/>
    </location>
</feature>
<dbReference type="AlphaFoldDB" id="A0A1G6VXP5"/>
<keyword evidence="8 10" id="KW-0472">Membrane</keyword>
<evidence type="ECO:0000313" key="12">
    <source>
        <dbReference type="EMBL" id="SDD58341.1"/>
    </source>
</evidence>
<dbReference type="GO" id="GO:0051453">
    <property type="term" value="P:regulation of intracellular pH"/>
    <property type="evidence" value="ECO:0007669"/>
    <property type="project" value="TreeGrafter"/>
</dbReference>
<evidence type="ECO:0000256" key="6">
    <source>
        <dbReference type="ARBA" id="ARBA00023053"/>
    </source>
</evidence>
<name>A0A1G6VXP5_NIADE</name>
<dbReference type="GO" id="GO:0098719">
    <property type="term" value="P:sodium ion import across plasma membrane"/>
    <property type="evidence" value="ECO:0007669"/>
    <property type="project" value="TreeGrafter"/>
</dbReference>
<dbReference type="Pfam" id="PF00999">
    <property type="entry name" value="Na_H_Exchanger"/>
    <property type="match status" value="1"/>
</dbReference>
<dbReference type="InterPro" id="IPR004705">
    <property type="entry name" value="Cation/H_exchanger_CPA1_bac"/>
</dbReference>
<accession>A0A1G6VXP5</accession>
<dbReference type="GO" id="GO:0015386">
    <property type="term" value="F:potassium:proton antiporter activity"/>
    <property type="evidence" value="ECO:0007669"/>
    <property type="project" value="TreeGrafter"/>
</dbReference>
<evidence type="ECO:0000256" key="1">
    <source>
        <dbReference type="ARBA" id="ARBA00004651"/>
    </source>
</evidence>
<keyword evidence="13" id="KW-1185">Reference proteome</keyword>
<dbReference type="Proteomes" id="UP000198757">
    <property type="component" value="Unassembled WGS sequence"/>
</dbReference>
<evidence type="ECO:0000256" key="10">
    <source>
        <dbReference type="RuleBase" id="RU366002"/>
    </source>
</evidence>
<evidence type="ECO:0000256" key="5">
    <source>
        <dbReference type="ARBA" id="ARBA00022989"/>
    </source>
</evidence>
<comment type="subcellular location">
    <subcellularLocation>
        <location evidence="1 10">Cell membrane</location>
        <topology evidence="1 10">Multi-pass membrane protein</topology>
    </subcellularLocation>
</comment>
<dbReference type="PANTHER" id="PTHR10110">
    <property type="entry name" value="SODIUM/HYDROGEN EXCHANGER"/>
    <property type="match status" value="1"/>
</dbReference>
<feature type="domain" description="Cation/H+ exchanger transmembrane" evidence="11">
    <location>
        <begin position="14"/>
        <end position="409"/>
    </location>
</feature>
<proteinExistence type="inferred from homology"/>
<feature type="transmembrane region" description="Helical" evidence="10">
    <location>
        <begin position="236"/>
        <end position="254"/>
    </location>
</feature>
<evidence type="ECO:0000256" key="2">
    <source>
        <dbReference type="ARBA" id="ARBA00022448"/>
    </source>
</evidence>
<feature type="transmembrane region" description="Helical" evidence="10">
    <location>
        <begin position="349"/>
        <end position="371"/>
    </location>
</feature>
<dbReference type="InterPro" id="IPR006153">
    <property type="entry name" value="Cation/H_exchanger_TM"/>
</dbReference>
<evidence type="ECO:0000313" key="13">
    <source>
        <dbReference type="Proteomes" id="UP000198757"/>
    </source>
</evidence>
<dbReference type="InterPro" id="IPR018422">
    <property type="entry name" value="Cation/H_exchanger_CPA1"/>
</dbReference>
<dbReference type="GO" id="GO:0015385">
    <property type="term" value="F:sodium:proton antiporter activity"/>
    <property type="evidence" value="ECO:0007669"/>
    <property type="project" value="InterPro"/>
</dbReference>
<dbReference type="OrthoDB" id="9809206at2"/>
<dbReference type="STRING" id="1285928.SAMN04487894_110191"/>
<reference evidence="13" key="1">
    <citation type="submission" date="2016-10" db="EMBL/GenBank/DDBJ databases">
        <authorList>
            <person name="Varghese N."/>
            <person name="Submissions S."/>
        </authorList>
    </citation>
    <scope>NUCLEOTIDE SEQUENCE [LARGE SCALE GENOMIC DNA]</scope>
    <source>
        <strain evidence="13">DSM 25811 / CCM 8410 / LMG 26954 / E90</strain>
    </source>
</reference>
<organism evidence="12 13">
    <name type="scientific">Niabella drilacis (strain DSM 25811 / CCM 8410 / CCUG 62505 / LMG 26954 / E90)</name>
    <dbReference type="NCBI Taxonomy" id="1285928"/>
    <lineage>
        <taxon>Bacteria</taxon>
        <taxon>Pseudomonadati</taxon>
        <taxon>Bacteroidota</taxon>
        <taxon>Chitinophagia</taxon>
        <taxon>Chitinophagales</taxon>
        <taxon>Chitinophagaceae</taxon>
        <taxon>Niabella</taxon>
    </lineage>
</organism>